<feature type="transmembrane region" description="Helical" evidence="5">
    <location>
        <begin position="148"/>
        <end position="169"/>
    </location>
</feature>
<dbReference type="InterPro" id="IPR020846">
    <property type="entry name" value="MFS_dom"/>
</dbReference>
<feature type="domain" description="Major facilitator superfamily (MFS) profile" evidence="6">
    <location>
        <begin position="21"/>
        <end position="411"/>
    </location>
</feature>
<feature type="transmembrane region" description="Helical" evidence="5">
    <location>
        <begin position="264"/>
        <end position="286"/>
    </location>
</feature>
<dbReference type="AlphaFoldDB" id="A0A2N3PXP0"/>
<proteinExistence type="predicted"/>
<evidence type="ECO:0000256" key="5">
    <source>
        <dbReference type="SAM" id="Phobius"/>
    </source>
</evidence>
<dbReference type="InterPro" id="IPR036259">
    <property type="entry name" value="MFS_trans_sf"/>
</dbReference>
<dbReference type="GO" id="GO:0016020">
    <property type="term" value="C:membrane"/>
    <property type="evidence" value="ECO:0007669"/>
    <property type="project" value="UniProtKB-SubCell"/>
</dbReference>
<dbReference type="Gene3D" id="1.20.1250.20">
    <property type="entry name" value="MFS general substrate transporter like domains"/>
    <property type="match status" value="2"/>
</dbReference>
<evidence type="ECO:0000256" key="2">
    <source>
        <dbReference type="ARBA" id="ARBA00022692"/>
    </source>
</evidence>
<evidence type="ECO:0000256" key="3">
    <source>
        <dbReference type="ARBA" id="ARBA00022989"/>
    </source>
</evidence>
<keyword evidence="3 5" id="KW-1133">Transmembrane helix</keyword>
<gene>
    <name evidence="7" type="ORF">CWS72_08260</name>
</gene>
<evidence type="ECO:0000256" key="1">
    <source>
        <dbReference type="ARBA" id="ARBA00004141"/>
    </source>
</evidence>
<organism evidence="7 8">
    <name type="scientific">Telmatospirillum siberiense</name>
    <dbReference type="NCBI Taxonomy" id="382514"/>
    <lineage>
        <taxon>Bacteria</taxon>
        <taxon>Pseudomonadati</taxon>
        <taxon>Pseudomonadota</taxon>
        <taxon>Alphaproteobacteria</taxon>
        <taxon>Rhodospirillales</taxon>
        <taxon>Rhodospirillaceae</taxon>
        <taxon>Telmatospirillum</taxon>
    </lineage>
</organism>
<feature type="transmembrane region" description="Helical" evidence="5">
    <location>
        <begin position="356"/>
        <end position="379"/>
    </location>
</feature>
<feature type="transmembrane region" description="Helical" evidence="5">
    <location>
        <begin position="321"/>
        <end position="344"/>
    </location>
</feature>
<comment type="subcellular location">
    <subcellularLocation>
        <location evidence="1">Membrane</location>
        <topology evidence="1">Multi-pass membrane protein</topology>
    </subcellularLocation>
</comment>
<dbReference type="Proteomes" id="UP000233293">
    <property type="component" value="Unassembled WGS sequence"/>
</dbReference>
<dbReference type="SUPFAM" id="SSF103473">
    <property type="entry name" value="MFS general substrate transporter"/>
    <property type="match status" value="1"/>
</dbReference>
<dbReference type="OrthoDB" id="9794076at2"/>
<sequence>MESLAVRVRENAPFHGRSGLLLGLVITAGILNYADRQIIAVLKPMLEQDLGWSDNDYGRLTATFQFAAAVAFPFVGWIVDRIGAKWANPVAVASWSLAAMAHGFAFTSGQFLAARVALGATEAMGTPTAIKTLALLFDARGRAMALGIMNGAASLGAIATPLIIPFLALAVGWRATFLLTGACGLVWALAWLPLAGRKRWSPQEEDGESARQVPWKPILTDRRTWAIGGAKALSDQAWWFLLFWTPDFLHRTFHLDLGELALPIASIYLMAAIGSLAGGGISTYLLQAGIHPESVRKRAMLAAAVMVTPIPFVLLTGEVWAAVAFLGLALAAHQAFSVNLFALITDVIPARRVGRVTSIGALCGNLSGMLVLQTAGWILGNGGGYLPLFLMTAGAYLLASLWIHWLLPNRLPAPAVEAVA</sequence>
<feature type="transmembrane region" description="Helical" evidence="5">
    <location>
        <begin position="60"/>
        <end position="79"/>
    </location>
</feature>
<dbReference type="GO" id="GO:0015134">
    <property type="term" value="F:hexuronate transmembrane transporter activity"/>
    <property type="evidence" value="ECO:0007669"/>
    <property type="project" value="TreeGrafter"/>
</dbReference>
<reference evidence="8" key="1">
    <citation type="submission" date="2017-12" db="EMBL/GenBank/DDBJ databases">
        <title>Draft genome sequence of Telmatospirillum siberiense 26-4b1T, an acidotolerant peatland alphaproteobacterium potentially involved in sulfur cycling.</title>
        <authorList>
            <person name="Hausmann B."/>
            <person name="Pjevac P."/>
            <person name="Schreck K."/>
            <person name="Herbold C.W."/>
            <person name="Daims H."/>
            <person name="Wagner M."/>
            <person name="Pester M."/>
            <person name="Loy A."/>
        </authorList>
    </citation>
    <scope>NUCLEOTIDE SEQUENCE [LARGE SCALE GENOMIC DNA]</scope>
    <source>
        <strain evidence="8">26-4b1</strain>
    </source>
</reference>
<dbReference type="PANTHER" id="PTHR11662:SF285">
    <property type="entry name" value="HEXURONATE TRANSPORTER"/>
    <property type="match status" value="1"/>
</dbReference>
<dbReference type="PROSITE" id="PS50850">
    <property type="entry name" value="MFS"/>
    <property type="match status" value="1"/>
</dbReference>
<accession>A0A2N3PXP0</accession>
<feature type="transmembrane region" description="Helical" evidence="5">
    <location>
        <begin position="175"/>
        <end position="194"/>
    </location>
</feature>
<evidence type="ECO:0000259" key="6">
    <source>
        <dbReference type="PROSITE" id="PS50850"/>
    </source>
</evidence>
<evidence type="ECO:0000256" key="4">
    <source>
        <dbReference type="ARBA" id="ARBA00023136"/>
    </source>
</evidence>
<comment type="caution">
    <text evidence="7">The sequence shown here is derived from an EMBL/GenBank/DDBJ whole genome shotgun (WGS) entry which is preliminary data.</text>
</comment>
<dbReference type="PANTHER" id="PTHR11662">
    <property type="entry name" value="SOLUTE CARRIER FAMILY 17"/>
    <property type="match status" value="1"/>
</dbReference>
<dbReference type="InterPro" id="IPR050382">
    <property type="entry name" value="MFS_Na/Anion_cotransporter"/>
</dbReference>
<evidence type="ECO:0000313" key="8">
    <source>
        <dbReference type="Proteomes" id="UP000233293"/>
    </source>
</evidence>
<keyword evidence="4 5" id="KW-0472">Membrane</keyword>
<name>A0A2N3PXP0_9PROT</name>
<dbReference type="EMBL" id="PIUM01000006">
    <property type="protein sequence ID" value="PKU25176.1"/>
    <property type="molecule type" value="Genomic_DNA"/>
</dbReference>
<feature type="transmembrane region" description="Helical" evidence="5">
    <location>
        <begin position="298"/>
        <end position="315"/>
    </location>
</feature>
<evidence type="ECO:0000313" key="7">
    <source>
        <dbReference type="EMBL" id="PKU25176.1"/>
    </source>
</evidence>
<keyword evidence="2 5" id="KW-0812">Transmembrane</keyword>
<protein>
    <submittedName>
        <fullName evidence="7">MFS transporter</fullName>
    </submittedName>
</protein>
<feature type="transmembrane region" description="Helical" evidence="5">
    <location>
        <begin position="86"/>
        <end position="106"/>
    </location>
</feature>
<dbReference type="Pfam" id="PF07690">
    <property type="entry name" value="MFS_1"/>
    <property type="match status" value="1"/>
</dbReference>
<feature type="transmembrane region" description="Helical" evidence="5">
    <location>
        <begin position="385"/>
        <end position="407"/>
    </location>
</feature>
<dbReference type="InterPro" id="IPR011701">
    <property type="entry name" value="MFS"/>
</dbReference>
<keyword evidence="8" id="KW-1185">Reference proteome</keyword>